<evidence type="ECO:0008006" key="3">
    <source>
        <dbReference type="Google" id="ProtNLM"/>
    </source>
</evidence>
<accession>A0ABX6AR68</accession>
<keyword evidence="2" id="KW-1185">Reference proteome</keyword>
<reference evidence="1 2" key="1">
    <citation type="submission" date="2017-09" db="EMBL/GenBank/DDBJ databases">
        <authorList>
            <person name="Lee N."/>
            <person name="Cho B.-K."/>
        </authorList>
    </citation>
    <scope>NUCLEOTIDE SEQUENCE [LARGE SCALE GENOMIC DNA]</scope>
    <source>
        <strain evidence="1 2">ATCC 13879</strain>
    </source>
</reference>
<proteinExistence type="predicted"/>
<organism evidence="1 2">
    <name type="scientific">Streptomyces prasinus</name>
    <dbReference type="NCBI Taxonomy" id="67345"/>
    <lineage>
        <taxon>Bacteria</taxon>
        <taxon>Bacillati</taxon>
        <taxon>Actinomycetota</taxon>
        <taxon>Actinomycetes</taxon>
        <taxon>Kitasatosporales</taxon>
        <taxon>Streptomycetaceae</taxon>
        <taxon>Streptomyces</taxon>
    </lineage>
</organism>
<name>A0ABX6AR68_9ACTN</name>
<sequence>MKKDGPRPVTFWWSVEYAFCAASSVSAVTASASAPSRFLWARILCSVVGPLPAGVPRLPLPHT</sequence>
<evidence type="ECO:0000313" key="2">
    <source>
        <dbReference type="Proteomes" id="UP000326041"/>
    </source>
</evidence>
<gene>
    <name evidence="1" type="ORF">CP972_00845</name>
</gene>
<dbReference type="Proteomes" id="UP000326041">
    <property type="component" value="Chromosome"/>
</dbReference>
<dbReference type="EMBL" id="CP023697">
    <property type="protein sequence ID" value="QEV04513.1"/>
    <property type="molecule type" value="Genomic_DNA"/>
</dbReference>
<protein>
    <recommendedName>
        <fullName evidence="3">Secreted protein</fullName>
    </recommendedName>
</protein>
<evidence type="ECO:0000313" key="1">
    <source>
        <dbReference type="EMBL" id="QEV04513.1"/>
    </source>
</evidence>